<evidence type="ECO:0008006" key="4">
    <source>
        <dbReference type="Google" id="ProtNLM"/>
    </source>
</evidence>
<accession>A0A0N0P6Z7</accession>
<keyword evidence="1" id="KW-0812">Transmembrane</keyword>
<evidence type="ECO:0000256" key="1">
    <source>
        <dbReference type="SAM" id="Phobius"/>
    </source>
</evidence>
<dbReference type="VEuPathDB" id="TriTrypDB:Lsey_0058_0350"/>
<evidence type="ECO:0000313" key="3">
    <source>
        <dbReference type="Proteomes" id="UP000038009"/>
    </source>
</evidence>
<evidence type="ECO:0000313" key="2">
    <source>
        <dbReference type="EMBL" id="KPI88216.1"/>
    </source>
</evidence>
<sequence length="318" mass="36366">MRRLLPLNEIRAVPIWQFVVSIAAGLITVLFSLYWTESAVPDNGLMQLNAAIRAVNGAEVLKYLVEMNKTGIPRVFEPGRHPLYVVTCIPEEVTAEAQAIVYRVAYTFRFAPLDVDYAKHPLTAAYRHHRYKVAKILAEVWRQFPVHVDFPMSEVYASALSLAELSKVEPSVKVYCEDRDMRRCLRVIDPSRIQNFHTSWLERAYEKVHKTRQAPPPHIPFRDSDTPHRVVAPASTVRAGFWDDPFRPPQPDVLPPRSSIIMNPGYFSNPSEQLLYTLFGHVEGSVVLEGFILFSLSLTSFFLALWALCVVCWMVRNR</sequence>
<keyword evidence="1" id="KW-0472">Membrane</keyword>
<dbReference type="Proteomes" id="UP000038009">
    <property type="component" value="Unassembled WGS sequence"/>
</dbReference>
<name>A0A0N0P6Z7_LEPSE</name>
<proteinExistence type="predicted"/>
<feature type="transmembrane region" description="Helical" evidence="1">
    <location>
        <begin position="12"/>
        <end position="35"/>
    </location>
</feature>
<comment type="caution">
    <text evidence="2">The sequence shown here is derived from an EMBL/GenBank/DDBJ whole genome shotgun (WGS) entry which is preliminary data.</text>
</comment>
<gene>
    <name evidence="2" type="ORF">ABL78_2720</name>
</gene>
<organism evidence="2 3">
    <name type="scientific">Leptomonas seymouri</name>
    <dbReference type="NCBI Taxonomy" id="5684"/>
    <lineage>
        <taxon>Eukaryota</taxon>
        <taxon>Discoba</taxon>
        <taxon>Euglenozoa</taxon>
        <taxon>Kinetoplastea</taxon>
        <taxon>Metakinetoplastina</taxon>
        <taxon>Trypanosomatida</taxon>
        <taxon>Trypanosomatidae</taxon>
        <taxon>Leishmaniinae</taxon>
        <taxon>Leptomonas</taxon>
    </lineage>
</organism>
<dbReference type="OrthoDB" id="272984at2759"/>
<dbReference type="EMBL" id="LJSK01000058">
    <property type="protein sequence ID" value="KPI88216.1"/>
    <property type="molecule type" value="Genomic_DNA"/>
</dbReference>
<dbReference type="AlphaFoldDB" id="A0A0N0P6Z7"/>
<feature type="transmembrane region" description="Helical" evidence="1">
    <location>
        <begin position="291"/>
        <end position="315"/>
    </location>
</feature>
<dbReference type="OMA" id="YRDTDMP"/>
<keyword evidence="3" id="KW-1185">Reference proteome</keyword>
<protein>
    <recommendedName>
        <fullName evidence="4">Transmembrane protein</fullName>
    </recommendedName>
</protein>
<reference evidence="2 3" key="1">
    <citation type="journal article" date="2015" name="PLoS Pathog.">
        <title>Leptomonas seymouri: Adaptations to the Dixenous Life Cycle Analyzed by Genome Sequencing, Transcriptome Profiling and Co-infection with Leishmania donovani.</title>
        <authorList>
            <person name="Kraeva N."/>
            <person name="Butenko A."/>
            <person name="Hlavacova J."/>
            <person name="Kostygov A."/>
            <person name="Myskova J."/>
            <person name="Grybchuk D."/>
            <person name="Lestinova T."/>
            <person name="Votypka J."/>
            <person name="Volf P."/>
            <person name="Opperdoes F."/>
            <person name="Flegontov P."/>
            <person name="Lukes J."/>
            <person name="Yurchenko V."/>
        </authorList>
    </citation>
    <scope>NUCLEOTIDE SEQUENCE [LARGE SCALE GENOMIC DNA]</scope>
    <source>
        <strain evidence="2 3">ATCC 30220</strain>
    </source>
</reference>
<keyword evidence="1" id="KW-1133">Transmembrane helix</keyword>